<feature type="domain" description="J" evidence="1">
    <location>
        <begin position="2"/>
        <end position="43"/>
    </location>
</feature>
<dbReference type="CDD" id="cd06257">
    <property type="entry name" value="DnaJ"/>
    <property type="match status" value="1"/>
</dbReference>
<evidence type="ECO:0000313" key="3">
    <source>
        <dbReference type="Proteomes" id="UP000594638"/>
    </source>
</evidence>
<dbReference type="Gramene" id="OE9A116844T1">
    <property type="protein sequence ID" value="OE9A116844C1"/>
    <property type="gene ID" value="OE9A116844"/>
</dbReference>
<organism evidence="2 3">
    <name type="scientific">Olea europaea subsp. europaea</name>
    <dbReference type="NCBI Taxonomy" id="158383"/>
    <lineage>
        <taxon>Eukaryota</taxon>
        <taxon>Viridiplantae</taxon>
        <taxon>Streptophyta</taxon>
        <taxon>Embryophyta</taxon>
        <taxon>Tracheophyta</taxon>
        <taxon>Spermatophyta</taxon>
        <taxon>Magnoliopsida</taxon>
        <taxon>eudicotyledons</taxon>
        <taxon>Gunneridae</taxon>
        <taxon>Pentapetalae</taxon>
        <taxon>asterids</taxon>
        <taxon>lamiids</taxon>
        <taxon>Lamiales</taxon>
        <taxon>Oleaceae</taxon>
        <taxon>Oleeae</taxon>
        <taxon>Olea</taxon>
    </lineage>
</organism>
<dbReference type="Pfam" id="PF00226">
    <property type="entry name" value="DnaJ"/>
    <property type="match status" value="1"/>
</dbReference>
<dbReference type="AlphaFoldDB" id="A0A8S0PJU3"/>
<dbReference type="EMBL" id="CACTIH010000048">
    <property type="protein sequence ID" value="CAA2941291.1"/>
    <property type="molecule type" value="Genomic_DNA"/>
</dbReference>
<reference evidence="2 3" key="1">
    <citation type="submission" date="2019-12" db="EMBL/GenBank/DDBJ databases">
        <authorList>
            <person name="Alioto T."/>
            <person name="Alioto T."/>
            <person name="Gomez Garrido J."/>
        </authorList>
    </citation>
    <scope>NUCLEOTIDE SEQUENCE [LARGE SCALE GENOMIC DNA]</scope>
</reference>
<accession>A0A8S0PJU3</accession>
<comment type="caution">
    <text evidence="2">The sequence shown here is derived from an EMBL/GenBank/DDBJ whole genome shotgun (WGS) entry which is preliminary data.</text>
</comment>
<dbReference type="SUPFAM" id="SSF46565">
    <property type="entry name" value="Chaperone J-domain"/>
    <property type="match status" value="1"/>
</dbReference>
<evidence type="ECO:0000313" key="2">
    <source>
        <dbReference type="EMBL" id="CAA2941291.1"/>
    </source>
</evidence>
<dbReference type="OrthoDB" id="10250354at2759"/>
<dbReference type="Proteomes" id="UP000594638">
    <property type="component" value="Unassembled WGS sequence"/>
</dbReference>
<protein>
    <recommendedName>
        <fullName evidence="1">J domain-containing protein</fullName>
    </recommendedName>
</protein>
<keyword evidence="3" id="KW-1185">Reference proteome</keyword>
<gene>
    <name evidence="2" type="ORF">OLEA9_A116844</name>
</gene>
<dbReference type="Gene3D" id="1.10.287.110">
    <property type="entry name" value="DnaJ domain"/>
    <property type="match status" value="1"/>
</dbReference>
<dbReference type="InterPro" id="IPR036869">
    <property type="entry name" value="J_dom_sf"/>
</dbReference>
<evidence type="ECO:0000259" key="1">
    <source>
        <dbReference type="Pfam" id="PF00226"/>
    </source>
</evidence>
<dbReference type="InterPro" id="IPR001623">
    <property type="entry name" value="DnaJ_domain"/>
</dbReference>
<proteinExistence type="predicted"/>
<name>A0A8S0PJU3_OLEEU</name>
<sequence>MQFRKLAILLHPDKNRFTCAMDGFVLIGDARTVLTDREKQMKYCNKCDPAGIPQANHQKEPIDANLLFPNRQAPQGSSSLKLAHKVHLRALLQKRQFRKMSAMRKQHIKYCQRLKTHLTVARGQSLDIKIK</sequence>